<gene>
    <name evidence="1" type="ORF">UT11_C0005G0014</name>
</gene>
<accession>A0A0G0LF08</accession>
<comment type="caution">
    <text evidence="1">The sequence shown here is derived from an EMBL/GenBank/DDBJ whole genome shotgun (WGS) entry which is preliminary data.</text>
</comment>
<dbReference type="Proteomes" id="UP000033934">
    <property type="component" value="Unassembled WGS sequence"/>
</dbReference>
<proteinExistence type="predicted"/>
<name>A0A0G0LF08_9BACT</name>
<organism evidence="1 2">
    <name type="scientific">Berkelbacteria bacterium GW2011_GWA2_38_9</name>
    <dbReference type="NCBI Taxonomy" id="1618334"/>
    <lineage>
        <taxon>Bacteria</taxon>
        <taxon>Candidatus Berkelbacteria</taxon>
    </lineage>
</organism>
<evidence type="ECO:0000313" key="2">
    <source>
        <dbReference type="Proteomes" id="UP000033934"/>
    </source>
</evidence>
<dbReference type="EMBL" id="LBVO01000005">
    <property type="protein sequence ID" value="KKQ90473.1"/>
    <property type="molecule type" value="Genomic_DNA"/>
</dbReference>
<protein>
    <submittedName>
        <fullName evidence="1">Uncharacterized protein</fullName>
    </submittedName>
</protein>
<evidence type="ECO:0000313" key="1">
    <source>
        <dbReference type="EMBL" id="KKQ90473.1"/>
    </source>
</evidence>
<dbReference type="AlphaFoldDB" id="A0A0G0LF08"/>
<reference evidence="1 2" key="1">
    <citation type="journal article" date="2015" name="Nature">
        <title>rRNA introns, odd ribosomes, and small enigmatic genomes across a large radiation of phyla.</title>
        <authorList>
            <person name="Brown C.T."/>
            <person name="Hug L.A."/>
            <person name="Thomas B.C."/>
            <person name="Sharon I."/>
            <person name="Castelle C.J."/>
            <person name="Singh A."/>
            <person name="Wilkins M.J."/>
            <person name="Williams K.H."/>
            <person name="Banfield J.F."/>
        </authorList>
    </citation>
    <scope>NUCLEOTIDE SEQUENCE [LARGE SCALE GENOMIC DNA]</scope>
</reference>
<sequence length="89" mass="10595">MWQWYRLTIYLAPNQDRFPDEPLPHIFSSIHAQSWKDAIKKAEDSIRRDAHLKIESATLQCESQVVWGKKKYEFPPTFSCFIIEERSLP</sequence>